<protein>
    <submittedName>
        <fullName evidence="7">LysE family transporter</fullName>
    </submittedName>
</protein>
<feature type="transmembrane region" description="Helical" evidence="6">
    <location>
        <begin position="41"/>
        <end position="60"/>
    </location>
</feature>
<dbReference type="EMBL" id="CP146612">
    <property type="protein sequence ID" value="WWX24954.1"/>
    <property type="molecule type" value="Genomic_DNA"/>
</dbReference>
<dbReference type="InterPro" id="IPR001123">
    <property type="entry name" value="LeuE-type"/>
</dbReference>
<gene>
    <name evidence="7" type="ORF">V8247_06760</name>
</gene>
<reference evidence="7 8" key="1">
    <citation type="submission" date="2024-03" db="EMBL/GenBank/DDBJ databases">
        <title>A Dehalogenimonas Isolated from Estuarine Sediments Dihaloeliminates Chlorinated Alkanes.</title>
        <authorList>
            <person name="Yang Y."/>
            <person name="Wang H."/>
        </authorList>
    </citation>
    <scope>NUCLEOTIDE SEQUENCE [LARGE SCALE GENOMIC DNA]</scope>
    <source>
        <strain evidence="7 8">W</strain>
    </source>
</reference>
<keyword evidence="4 6" id="KW-1133">Transmembrane helix</keyword>
<name>A0ABZ2J213_9CHLR</name>
<keyword evidence="8" id="KW-1185">Reference proteome</keyword>
<evidence type="ECO:0000313" key="7">
    <source>
        <dbReference type="EMBL" id="WWX24954.1"/>
    </source>
</evidence>
<organism evidence="7 8">
    <name type="scientific">Candidatus Dehalogenimonas loeffleri</name>
    <dbReference type="NCBI Taxonomy" id="3127115"/>
    <lineage>
        <taxon>Bacteria</taxon>
        <taxon>Bacillati</taxon>
        <taxon>Chloroflexota</taxon>
        <taxon>Dehalococcoidia</taxon>
        <taxon>Dehalococcoidales</taxon>
        <taxon>Dehalococcoidaceae</taxon>
        <taxon>Dehalogenimonas</taxon>
    </lineage>
</organism>
<dbReference type="PANTHER" id="PTHR30086:SF20">
    <property type="entry name" value="ARGININE EXPORTER PROTEIN ARGO-RELATED"/>
    <property type="match status" value="1"/>
</dbReference>
<dbReference type="Pfam" id="PF01810">
    <property type="entry name" value="LysE"/>
    <property type="match status" value="1"/>
</dbReference>
<proteinExistence type="predicted"/>
<evidence type="ECO:0000256" key="5">
    <source>
        <dbReference type="ARBA" id="ARBA00023136"/>
    </source>
</evidence>
<evidence type="ECO:0000256" key="3">
    <source>
        <dbReference type="ARBA" id="ARBA00022692"/>
    </source>
</evidence>
<feature type="transmembrane region" description="Helical" evidence="6">
    <location>
        <begin position="110"/>
        <end position="133"/>
    </location>
</feature>
<dbReference type="Proteomes" id="UP001375370">
    <property type="component" value="Chromosome"/>
</dbReference>
<dbReference type="PANTHER" id="PTHR30086">
    <property type="entry name" value="ARGININE EXPORTER PROTEIN ARGO"/>
    <property type="match status" value="1"/>
</dbReference>
<keyword evidence="5 6" id="KW-0472">Membrane</keyword>
<keyword evidence="2" id="KW-1003">Cell membrane</keyword>
<keyword evidence="3 6" id="KW-0812">Transmembrane</keyword>
<feature type="transmembrane region" description="Helical" evidence="6">
    <location>
        <begin position="177"/>
        <end position="197"/>
    </location>
</feature>
<evidence type="ECO:0000313" key="8">
    <source>
        <dbReference type="Proteomes" id="UP001375370"/>
    </source>
</evidence>
<feature type="transmembrane region" description="Helical" evidence="6">
    <location>
        <begin position="72"/>
        <end position="90"/>
    </location>
</feature>
<accession>A0ABZ2J213</accession>
<comment type="subcellular location">
    <subcellularLocation>
        <location evidence="1">Cell membrane</location>
        <topology evidence="1">Multi-pass membrane protein</topology>
    </subcellularLocation>
</comment>
<dbReference type="RefSeq" id="WP_338737084.1">
    <property type="nucleotide sequence ID" value="NZ_CP146612.1"/>
</dbReference>
<sequence>MNAEFGTLISFVLISSFTPGPNNISCASMGILHGYRKTRGYLSGIMAGYFLVLLLCSLASRSLLEVFPSFEIVIRIVGALYILWLAWHTVQASYDFDEQNQRVMGFSRGFFLQLLNPKGILFGLTLYSTFLASVTGTPVYLILSVLVMVGVGFASISTWTLFGAAIRVHLKHRTIKLAVNIGLAALLVFTAFEISGIPELLAV</sequence>
<evidence type="ECO:0000256" key="4">
    <source>
        <dbReference type="ARBA" id="ARBA00022989"/>
    </source>
</evidence>
<evidence type="ECO:0000256" key="6">
    <source>
        <dbReference type="SAM" id="Phobius"/>
    </source>
</evidence>
<evidence type="ECO:0000256" key="2">
    <source>
        <dbReference type="ARBA" id="ARBA00022475"/>
    </source>
</evidence>
<evidence type="ECO:0000256" key="1">
    <source>
        <dbReference type="ARBA" id="ARBA00004651"/>
    </source>
</evidence>
<feature type="transmembrane region" description="Helical" evidence="6">
    <location>
        <begin position="139"/>
        <end position="165"/>
    </location>
</feature>